<dbReference type="OrthoDB" id="526867at2"/>
<feature type="chain" id="PRO_5017746760" evidence="1">
    <location>
        <begin position="19"/>
        <end position="240"/>
    </location>
</feature>
<evidence type="ECO:0000259" key="2">
    <source>
        <dbReference type="Pfam" id="PF04784"/>
    </source>
</evidence>
<dbReference type="EMBL" id="QREG01000008">
    <property type="protein sequence ID" value="RED99397.1"/>
    <property type="molecule type" value="Genomic_DNA"/>
</dbReference>
<dbReference type="AlphaFoldDB" id="A0A3D9L2N4"/>
<feature type="domain" description="DUF547" evidence="2">
    <location>
        <begin position="67"/>
        <end position="168"/>
    </location>
</feature>
<dbReference type="GO" id="GO:0009055">
    <property type="term" value="F:electron transfer activity"/>
    <property type="evidence" value="ECO:0007669"/>
    <property type="project" value="TreeGrafter"/>
</dbReference>
<dbReference type="PANTHER" id="PTHR34386:SF1">
    <property type="entry name" value="GLUTAREDOXIN-LIKE PROTEIN NRDH"/>
    <property type="match status" value="1"/>
</dbReference>
<reference evidence="3 4" key="1">
    <citation type="submission" date="2018-07" db="EMBL/GenBank/DDBJ databases">
        <title>Genomic Encyclopedia of Type Strains, Phase IV (KMG-IV): sequencing the most valuable type-strain genomes for metagenomic binning, comparative biology and taxonomic classification.</title>
        <authorList>
            <person name="Goeker M."/>
        </authorList>
    </citation>
    <scope>NUCLEOTIDE SEQUENCE [LARGE SCALE GENOMIC DNA]</scope>
    <source>
        <strain evidence="3 4">DSM 4134</strain>
    </source>
</reference>
<evidence type="ECO:0000256" key="1">
    <source>
        <dbReference type="SAM" id="SignalP"/>
    </source>
</evidence>
<dbReference type="PANTHER" id="PTHR34386">
    <property type="entry name" value="GLUTAREDOXIN"/>
    <property type="match status" value="1"/>
</dbReference>
<dbReference type="InterPro" id="IPR051548">
    <property type="entry name" value="Grx-like_ET"/>
</dbReference>
<feature type="signal peptide" evidence="1">
    <location>
        <begin position="1"/>
        <end position="18"/>
    </location>
</feature>
<dbReference type="RefSeq" id="WP_115867935.1">
    <property type="nucleotide sequence ID" value="NZ_QREG01000008.1"/>
</dbReference>
<evidence type="ECO:0000313" key="4">
    <source>
        <dbReference type="Proteomes" id="UP000256779"/>
    </source>
</evidence>
<accession>A0A3D9L2N4</accession>
<evidence type="ECO:0000313" key="3">
    <source>
        <dbReference type="EMBL" id="RED99397.1"/>
    </source>
</evidence>
<keyword evidence="4" id="KW-1185">Reference proteome</keyword>
<organism evidence="3 4">
    <name type="scientific">Marinoscillum furvescens DSM 4134</name>
    <dbReference type="NCBI Taxonomy" id="1122208"/>
    <lineage>
        <taxon>Bacteria</taxon>
        <taxon>Pseudomonadati</taxon>
        <taxon>Bacteroidota</taxon>
        <taxon>Cytophagia</taxon>
        <taxon>Cytophagales</taxon>
        <taxon>Reichenbachiellaceae</taxon>
        <taxon>Marinoscillum</taxon>
    </lineage>
</organism>
<proteinExistence type="predicted"/>
<protein>
    <submittedName>
        <fullName evidence="3">Uncharacterized protein DUF547</fullName>
    </submittedName>
</protein>
<comment type="caution">
    <text evidence="3">The sequence shown here is derived from an EMBL/GenBank/DDBJ whole genome shotgun (WGS) entry which is preliminary data.</text>
</comment>
<dbReference type="GO" id="GO:0045454">
    <property type="term" value="P:cell redox homeostasis"/>
    <property type="evidence" value="ECO:0007669"/>
    <property type="project" value="TreeGrafter"/>
</dbReference>
<keyword evidence="1" id="KW-0732">Signal</keyword>
<dbReference type="Proteomes" id="UP000256779">
    <property type="component" value="Unassembled WGS sequence"/>
</dbReference>
<sequence length="240" mass="27586">MKSLFLTLGLFLATTYLASGQSFFQETDRFLATHVHSGLIHYDSISKKPQALNQLIESIAAFQLAGTTPEEQKAFYINAYNLLVIKLIIDNYPTEGPMSIPGFFNQKKVTVTNRSMTLDELEKEILFEAFPDPRLHFVLVCAAVGCPPISDFAYSPDSLEQQIQRKTESVLNTNWYVRVHKDKTYISKVFDWYREDFVTDSTDVKAYINAFRKIAIPKNHPLEIYPYDWSLNDTKSSVRF</sequence>
<dbReference type="Pfam" id="PF04784">
    <property type="entry name" value="DUF547"/>
    <property type="match status" value="1"/>
</dbReference>
<name>A0A3D9L2N4_MARFU</name>
<gene>
    <name evidence="3" type="ORF">C7460_10813</name>
</gene>
<dbReference type="InterPro" id="IPR006869">
    <property type="entry name" value="DUF547"/>
</dbReference>